<keyword evidence="2" id="KW-1185">Reference proteome</keyword>
<evidence type="ECO:0000313" key="1">
    <source>
        <dbReference type="EMBL" id="TDQ76609.1"/>
    </source>
</evidence>
<accession>A0A4R6WB47</accession>
<reference evidence="1 2" key="1">
    <citation type="submission" date="2019-03" db="EMBL/GenBank/DDBJ databases">
        <title>Genomic Encyclopedia of Archaeal and Bacterial Type Strains, Phase II (KMG-II): from individual species to whole genera.</title>
        <authorList>
            <person name="Goeker M."/>
        </authorList>
    </citation>
    <scope>NUCLEOTIDE SEQUENCE [LARGE SCALE GENOMIC DNA]</scope>
    <source>
        <strain evidence="1 2">DSM 28353</strain>
    </source>
</reference>
<evidence type="ECO:0000313" key="2">
    <source>
        <dbReference type="Proteomes" id="UP000295292"/>
    </source>
</evidence>
<protein>
    <submittedName>
        <fullName evidence="1">Sel1 repeat-containing protein</fullName>
    </submittedName>
</protein>
<dbReference type="AlphaFoldDB" id="A0A4R6WB47"/>
<dbReference type="SUPFAM" id="SSF81901">
    <property type="entry name" value="HCP-like"/>
    <property type="match status" value="1"/>
</dbReference>
<comment type="caution">
    <text evidence="1">The sequence shown here is derived from an EMBL/GenBank/DDBJ whole genome shotgun (WGS) entry which is preliminary data.</text>
</comment>
<sequence>MNEQSSDNKTIRAQTNKIMDRMTYIITLLLACMVVNGQQLPFNINNLALSTSSSYKPRPLTDIYNFKESYANYILIETNKVEESNYKDTSWLKAEQYRKNGNEKDSYHWLKLTSQEGNALASRSLYIMEYKKGRNKKALSYFLKSADQGDINALYQLALVYLSKEGAPLSEIQQKNMLTVKYDKKIKAWYKQKIDANSSFPMFMLGMVSENQKGEPSATKEALYWYERTAQSINNQ</sequence>
<dbReference type="RefSeq" id="WP_162850134.1">
    <property type="nucleotide sequence ID" value="NZ_SNYV01000015.1"/>
</dbReference>
<dbReference type="InterPro" id="IPR011990">
    <property type="entry name" value="TPR-like_helical_dom_sf"/>
</dbReference>
<dbReference type="EMBL" id="SNYV01000015">
    <property type="protein sequence ID" value="TDQ76609.1"/>
    <property type="molecule type" value="Genomic_DNA"/>
</dbReference>
<proteinExistence type="predicted"/>
<name>A0A4R6WB47_9SPHI</name>
<gene>
    <name evidence="1" type="ORF">CLV99_3202</name>
</gene>
<dbReference type="Proteomes" id="UP000295292">
    <property type="component" value="Unassembled WGS sequence"/>
</dbReference>
<organism evidence="1 2">
    <name type="scientific">Sphingobacterium yanglingense</name>
    <dbReference type="NCBI Taxonomy" id="1437280"/>
    <lineage>
        <taxon>Bacteria</taxon>
        <taxon>Pseudomonadati</taxon>
        <taxon>Bacteroidota</taxon>
        <taxon>Sphingobacteriia</taxon>
        <taxon>Sphingobacteriales</taxon>
        <taxon>Sphingobacteriaceae</taxon>
        <taxon>Sphingobacterium</taxon>
    </lineage>
</organism>
<dbReference type="Gene3D" id="1.25.40.10">
    <property type="entry name" value="Tetratricopeptide repeat domain"/>
    <property type="match status" value="1"/>
</dbReference>